<protein>
    <submittedName>
        <fullName evidence="2">Uncharacterized protein</fullName>
    </submittedName>
</protein>
<feature type="region of interest" description="Disordered" evidence="1">
    <location>
        <begin position="156"/>
        <end position="186"/>
    </location>
</feature>
<dbReference type="EMBL" id="CP098747">
    <property type="protein sequence ID" value="USG61483.1"/>
    <property type="molecule type" value="Genomic_DNA"/>
</dbReference>
<accession>A0ABY4W2S7</accession>
<keyword evidence="3" id="KW-1185">Reference proteome</keyword>
<sequence>MEDFSFLDDHYDLYGAYNFIAYGAADKGAFERFWEGWEAENGFEPSVGSISNHEQNVLNNIMLRAAASGRLRVRGKKKYSSKVEQIPADIFRSFQFEPIAATDPDPAARKALGLEPLELTIDNDEGAFTEIIFFKSEIENLRSELVRRLSGDKAAGQMVTDNSNNSEISDSDELYKSGLPGKPNTKHHYMRELERIYDAGELKETIKEQADILHKWVKKEHPKYAPSSTGAVENAIRDRYNVMKRASKEIS</sequence>
<proteinExistence type="predicted"/>
<organism evidence="2 3">
    <name type="scientific">Sneathiella marina</name>
    <dbReference type="NCBI Taxonomy" id="2950108"/>
    <lineage>
        <taxon>Bacteria</taxon>
        <taxon>Pseudomonadati</taxon>
        <taxon>Pseudomonadota</taxon>
        <taxon>Alphaproteobacteria</taxon>
        <taxon>Sneathiellales</taxon>
        <taxon>Sneathiellaceae</taxon>
        <taxon>Sneathiella</taxon>
    </lineage>
</organism>
<gene>
    <name evidence="2" type="ORF">NBZ79_00645</name>
</gene>
<evidence type="ECO:0000313" key="3">
    <source>
        <dbReference type="Proteomes" id="UP001056291"/>
    </source>
</evidence>
<dbReference type="Proteomes" id="UP001056291">
    <property type="component" value="Chromosome"/>
</dbReference>
<evidence type="ECO:0000256" key="1">
    <source>
        <dbReference type="SAM" id="MobiDB-lite"/>
    </source>
</evidence>
<name>A0ABY4W2S7_9PROT</name>
<evidence type="ECO:0000313" key="2">
    <source>
        <dbReference type="EMBL" id="USG61483.1"/>
    </source>
</evidence>
<reference evidence="2" key="1">
    <citation type="submission" date="2022-06" db="EMBL/GenBank/DDBJ databases">
        <title>Sneathiella actinostolidae sp. nov., isolated from a sea anemonein the Western Pacific Ocean.</title>
        <authorList>
            <person name="Wei M.J."/>
        </authorList>
    </citation>
    <scope>NUCLEOTIDE SEQUENCE</scope>
    <source>
        <strain evidence="2">PHK-P5</strain>
    </source>
</reference>
<dbReference type="RefSeq" id="WP_251934535.1">
    <property type="nucleotide sequence ID" value="NZ_CP098747.1"/>
</dbReference>